<dbReference type="EMBL" id="RVHM01000047">
    <property type="protein sequence ID" value="MLU99556.1"/>
    <property type="molecule type" value="Genomic_DNA"/>
</dbReference>
<dbReference type="AlphaFoldDB" id="A0A403MN34"/>
<comment type="caution">
    <text evidence="1">The sequence shown here is derived from an EMBL/GenBank/DDBJ whole genome shotgun (WGS) entry which is preliminary data.</text>
</comment>
<name>A0A403MN34_SALET</name>
<organism evidence="1">
    <name type="scientific">Salmonella enterica I</name>
    <dbReference type="NCBI Taxonomy" id="59201"/>
    <lineage>
        <taxon>Bacteria</taxon>
        <taxon>Pseudomonadati</taxon>
        <taxon>Pseudomonadota</taxon>
        <taxon>Gammaproteobacteria</taxon>
        <taxon>Enterobacterales</taxon>
        <taxon>Enterobacteriaceae</taxon>
        <taxon>Salmonella</taxon>
    </lineage>
</organism>
<sequence>MILEPMGMPGRCPACERAWTPEEDELLIAFYPLMTCKEITKHLNRTLYAVRGHVQILIQKGLLKAKYNLFTPDEDAFIRANRHNMTLSEVAVCLGRSTDNVCRRAKLLKIRYQKLGDLHYATKYPDSDVDLICALRDDGMTYMEIAKKFEMPFSSVVSICHVRFTAADIVARELLPQ</sequence>
<dbReference type="Proteomes" id="UP000885374">
    <property type="component" value="Unassembled WGS sequence"/>
</dbReference>
<accession>A0A403MN34</accession>
<reference evidence="1" key="1">
    <citation type="submission" date="2018-07" db="EMBL/GenBank/DDBJ databases">
        <authorList>
            <person name="Ashton P.M."/>
            <person name="Dallman T."/>
            <person name="Nair S."/>
            <person name="De Pinna E."/>
            <person name="Peters T."/>
            <person name="Grant K."/>
        </authorList>
    </citation>
    <scope>NUCLEOTIDE SEQUENCE [LARGE SCALE GENOMIC DNA]</scope>
    <source>
        <strain evidence="1">157339</strain>
    </source>
</reference>
<proteinExistence type="predicted"/>
<gene>
    <name evidence="1" type="ORF">DRU74_23035</name>
</gene>
<evidence type="ECO:0000313" key="1">
    <source>
        <dbReference type="EMBL" id="MLU99556.1"/>
    </source>
</evidence>
<protein>
    <submittedName>
        <fullName evidence="1">AsnC family protein</fullName>
    </submittedName>
</protein>